<dbReference type="Pfam" id="PF02563">
    <property type="entry name" value="Poly_export"/>
    <property type="match status" value="1"/>
</dbReference>
<dbReference type="PANTHER" id="PTHR33619:SF3">
    <property type="entry name" value="POLYSACCHARIDE EXPORT PROTEIN GFCE-RELATED"/>
    <property type="match status" value="1"/>
</dbReference>
<evidence type="ECO:0000256" key="3">
    <source>
        <dbReference type="ARBA" id="ARBA00022448"/>
    </source>
</evidence>
<keyword evidence="7" id="KW-0732">Signal</keyword>
<keyword evidence="6" id="KW-0812">Transmembrane</keyword>
<evidence type="ECO:0000256" key="13">
    <source>
        <dbReference type="ARBA" id="ARBA00023237"/>
    </source>
</evidence>
<evidence type="ECO:0000256" key="14">
    <source>
        <dbReference type="ARBA" id="ARBA00023288"/>
    </source>
</evidence>
<evidence type="ECO:0000256" key="12">
    <source>
        <dbReference type="ARBA" id="ARBA00023139"/>
    </source>
</evidence>
<evidence type="ECO:0000256" key="9">
    <source>
        <dbReference type="ARBA" id="ARBA00023065"/>
    </source>
</evidence>
<evidence type="ECO:0000259" key="16">
    <source>
        <dbReference type="Pfam" id="PF22461"/>
    </source>
</evidence>
<comment type="caution">
    <text evidence="17">The sequence shown here is derived from an EMBL/GenBank/DDBJ whole genome shotgun (WGS) entry which is preliminary data.</text>
</comment>
<organism evidence="17 18">
    <name type="scientific">Sinisalibacter lacisalsi</name>
    <dbReference type="NCBI Taxonomy" id="1526570"/>
    <lineage>
        <taxon>Bacteria</taxon>
        <taxon>Pseudomonadati</taxon>
        <taxon>Pseudomonadota</taxon>
        <taxon>Alphaproteobacteria</taxon>
        <taxon>Rhodobacterales</taxon>
        <taxon>Roseobacteraceae</taxon>
        <taxon>Sinisalibacter</taxon>
    </lineage>
</organism>
<keyword evidence="10" id="KW-0626">Porin</keyword>
<gene>
    <name evidence="17" type="ORF">GCM10011358_12440</name>
</gene>
<keyword evidence="9" id="KW-0406">Ion transport</keyword>
<dbReference type="EMBL" id="BMGI01000002">
    <property type="protein sequence ID" value="GGD29914.1"/>
    <property type="molecule type" value="Genomic_DNA"/>
</dbReference>
<evidence type="ECO:0000313" key="17">
    <source>
        <dbReference type="EMBL" id="GGD29914.1"/>
    </source>
</evidence>
<comment type="similarity">
    <text evidence="2">Belongs to the BexD/CtrA/VexA family.</text>
</comment>
<keyword evidence="5" id="KW-0762">Sugar transport</keyword>
<keyword evidence="3" id="KW-0813">Transport</keyword>
<dbReference type="Gene3D" id="3.10.560.10">
    <property type="entry name" value="Outer membrane lipoprotein wza domain like"/>
    <property type="match status" value="2"/>
</dbReference>
<dbReference type="Gene3D" id="3.30.1950.10">
    <property type="entry name" value="wza like domain"/>
    <property type="match status" value="1"/>
</dbReference>
<dbReference type="RefSeq" id="WP_188526785.1">
    <property type="nucleotide sequence ID" value="NZ_BMGI01000002.1"/>
</dbReference>
<accession>A0ABQ1QJX9</accession>
<proteinExistence type="inferred from homology"/>
<dbReference type="InterPro" id="IPR003715">
    <property type="entry name" value="Poly_export_N"/>
</dbReference>
<evidence type="ECO:0000256" key="1">
    <source>
        <dbReference type="ARBA" id="ARBA00004571"/>
    </source>
</evidence>
<evidence type="ECO:0000256" key="11">
    <source>
        <dbReference type="ARBA" id="ARBA00023136"/>
    </source>
</evidence>
<evidence type="ECO:0000256" key="2">
    <source>
        <dbReference type="ARBA" id="ARBA00009450"/>
    </source>
</evidence>
<evidence type="ECO:0008006" key="19">
    <source>
        <dbReference type="Google" id="ProtNLM"/>
    </source>
</evidence>
<evidence type="ECO:0000256" key="8">
    <source>
        <dbReference type="ARBA" id="ARBA00023047"/>
    </source>
</evidence>
<dbReference type="InterPro" id="IPR054765">
    <property type="entry name" value="SLBB_dom"/>
</dbReference>
<evidence type="ECO:0000256" key="6">
    <source>
        <dbReference type="ARBA" id="ARBA00022692"/>
    </source>
</evidence>
<dbReference type="Pfam" id="PF22461">
    <property type="entry name" value="SLBB_2"/>
    <property type="match status" value="1"/>
</dbReference>
<evidence type="ECO:0000256" key="10">
    <source>
        <dbReference type="ARBA" id="ARBA00023114"/>
    </source>
</evidence>
<keyword evidence="12" id="KW-0564">Palmitate</keyword>
<feature type="domain" description="SLBB" evidence="16">
    <location>
        <begin position="193"/>
        <end position="271"/>
    </location>
</feature>
<keyword evidence="8" id="KW-0625">Polysaccharide transport</keyword>
<keyword evidence="13" id="KW-0998">Cell outer membrane</keyword>
<evidence type="ECO:0000256" key="7">
    <source>
        <dbReference type="ARBA" id="ARBA00022729"/>
    </source>
</evidence>
<dbReference type="PANTHER" id="PTHR33619">
    <property type="entry name" value="POLYSACCHARIDE EXPORT PROTEIN GFCE-RELATED"/>
    <property type="match status" value="1"/>
</dbReference>
<dbReference type="InterPro" id="IPR049712">
    <property type="entry name" value="Poly_export"/>
</dbReference>
<keyword evidence="14" id="KW-0449">Lipoprotein</keyword>
<evidence type="ECO:0000313" key="18">
    <source>
        <dbReference type="Proteomes" id="UP000617355"/>
    </source>
</evidence>
<keyword evidence="4" id="KW-1134">Transmembrane beta strand</keyword>
<dbReference type="Proteomes" id="UP000617355">
    <property type="component" value="Unassembled WGS sequence"/>
</dbReference>
<evidence type="ECO:0000256" key="5">
    <source>
        <dbReference type="ARBA" id="ARBA00022597"/>
    </source>
</evidence>
<protein>
    <recommendedName>
        <fullName evidence="19">Sugar transporter</fullName>
    </recommendedName>
</protein>
<keyword evidence="11" id="KW-0472">Membrane</keyword>
<reference evidence="18" key="1">
    <citation type="journal article" date="2019" name="Int. J. Syst. Evol. Microbiol.">
        <title>The Global Catalogue of Microorganisms (GCM) 10K type strain sequencing project: providing services to taxonomists for standard genome sequencing and annotation.</title>
        <authorList>
            <consortium name="The Broad Institute Genomics Platform"/>
            <consortium name="The Broad Institute Genome Sequencing Center for Infectious Disease"/>
            <person name="Wu L."/>
            <person name="Ma J."/>
        </authorList>
    </citation>
    <scope>NUCLEOTIDE SEQUENCE [LARGE SCALE GENOMIC DNA]</scope>
    <source>
        <strain evidence="18">CGMCC 1.12922</strain>
    </source>
</reference>
<dbReference type="PROSITE" id="PS51257">
    <property type="entry name" value="PROKAR_LIPOPROTEIN"/>
    <property type="match status" value="1"/>
</dbReference>
<keyword evidence="18" id="KW-1185">Reference proteome</keyword>
<evidence type="ECO:0000256" key="4">
    <source>
        <dbReference type="ARBA" id="ARBA00022452"/>
    </source>
</evidence>
<name>A0ABQ1QJX9_9RHOB</name>
<comment type="subcellular location">
    <subcellularLocation>
        <location evidence="1">Cell outer membrane</location>
        <topology evidence="1">Multi-pass membrane protein</topology>
    </subcellularLocation>
</comment>
<sequence>MGRVLAFLALIGLAGCGGLYSSPHVATGAAEVGEVKVVAIDANSLSAANASPYRPRTLPAIFARSAGLSGGAVGAGAPPAPAFTPEPRPASMPTRLPDPFTPGSYRIGTGDVILLATPNTASTVEALTGLLAAQSRRQGYTVQDDGAITIPEVGRVRLAGLTLEEAEAEVFQALVGQQIDPTFSIEIAEFNSQRVSIGGAVRAAKTLPITLKTLNLSEALTAAGGITVKDQAFASIRLYRDGSLYQIPLRSYLDDAKIQKLALKDGDAVYVDTAFDLDKAEGYFAQQIQLANFRQTSRDLALRQLQTEVSLRRGELEEQRENFRARVDLDAVERDYVYIAGEVGVQNRFTLPFERKATLADALFEKTEGVPNRTGNISELYVLRASADGTGVTAWRLNAVNAANLVLATRFELRPNDVVFVAEQPVTALDRLVSQIAPSIALAGAL</sequence>
<feature type="domain" description="Polysaccharide export protein N-terminal" evidence="15">
    <location>
        <begin position="102"/>
        <end position="187"/>
    </location>
</feature>
<evidence type="ECO:0000259" key="15">
    <source>
        <dbReference type="Pfam" id="PF02563"/>
    </source>
</evidence>